<keyword evidence="1" id="KW-0479">Metal-binding</keyword>
<dbReference type="HOGENOM" id="CLU_004835_2_1_1"/>
<gene>
    <name evidence="5" type="ORF">COCHEDRAFT_1189707</name>
</gene>
<dbReference type="GO" id="GO:0008270">
    <property type="term" value="F:zinc ion binding"/>
    <property type="evidence" value="ECO:0007669"/>
    <property type="project" value="InterPro"/>
</dbReference>
<evidence type="ECO:0000313" key="5">
    <source>
        <dbReference type="EMBL" id="EMD96723.1"/>
    </source>
</evidence>
<dbReference type="Gene3D" id="4.10.240.10">
    <property type="entry name" value="Zn(2)-C6 fungal-type DNA-binding domain"/>
    <property type="match status" value="1"/>
</dbReference>
<dbReference type="PANTHER" id="PTHR47785">
    <property type="entry name" value="ZN(II)2CYS6 TRANSCRIPTION FACTOR (EUROFUNG)-RELATED-RELATED"/>
    <property type="match status" value="1"/>
</dbReference>
<dbReference type="SUPFAM" id="SSF57701">
    <property type="entry name" value="Zn2/Cys6 DNA-binding domain"/>
    <property type="match status" value="1"/>
</dbReference>
<dbReference type="InterPro" id="IPR007219">
    <property type="entry name" value="XnlR_reg_dom"/>
</dbReference>
<evidence type="ECO:0000256" key="3">
    <source>
        <dbReference type="SAM" id="MobiDB-lite"/>
    </source>
</evidence>
<dbReference type="PROSITE" id="PS50048">
    <property type="entry name" value="ZN2_CY6_FUNGAL_2"/>
    <property type="match status" value="1"/>
</dbReference>
<evidence type="ECO:0000256" key="2">
    <source>
        <dbReference type="ARBA" id="ARBA00023242"/>
    </source>
</evidence>
<evidence type="ECO:0000313" key="6">
    <source>
        <dbReference type="Proteomes" id="UP000016936"/>
    </source>
</evidence>
<proteinExistence type="predicted"/>
<protein>
    <recommendedName>
        <fullName evidence="4">Zn(2)-C6 fungal-type domain-containing protein</fullName>
    </recommendedName>
</protein>
<reference evidence="5 6" key="1">
    <citation type="journal article" date="2012" name="PLoS Pathog.">
        <title>Diverse lifestyles and strategies of plant pathogenesis encoded in the genomes of eighteen Dothideomycetes fungi.</title>
        <authorList>
            <person name="Ohm R.A."/>
            <person name="Feau N."/>
            <person name="Henrissat B."/>
            <person name="Schoch C.L."/>
            <person name="Horwitz B.A."/>
            <person name="Barry K.W."/>
            <person name="Condon B.J."/>
            <person name="Copeland A.C."/>
            <person name="Dhillon B."/>
            <person name="Glaser F."/>
            <person name="Hesse C.N."/>
            <person name="Kosti I."/>
            <person name="LaButti K."/>
            <person name="Lindquist E.A."/>
            <person name="Lucas S."/>
            <person name="Salamov A.A."/>
            <person name="Bradshaw R.E."/>
            <person name="Ciuffetti L."/>
            <person name="Hamelin R.C."/>
            <person name="Kema G.H.J."/>
            <person name="Lawrence C."/>
            <person name="Scott J.A."/>
            <person name="Spatafora J.W."/>
            <person name="Turgeon B.G."/>
            <person name="de Wit P.J.G.M."/>
            <person name="Zhong S."/>
            <person name="Goodwin S.B."/>
            <person name="Grigoriev I.V."/>
        </authorList>
    </citation>
    <scope>NUCLEOTIDE SEQUENCE [LARGE SCALE GENOMIC DNA]</scope>
    <source>
        <strain evidence="6">C5 / ATCC 48332 / race O</strain>
    </source>
</reference>
<reference evidence="6" key="2">
    <citation type="journal article" date="2013" name="PLoS Genet.">
        <title>Comparative genome structure, secondary metabolite, and effector coding capacity across Cochliobolus pathogens.</title>
        <authorList>
            <person name="Condon B.J."/>
            <person name="Leng Y."/>
            <person name="Wu D."/>
            <person name="Bushley K.E."/>
            <person name="Ohm R.A."/>
            <person name="Otillar R."/>
            <person name="Martin J."/>
            <person name="Schackwitz W."/>
            <person name="Grimwood J."/>
            <person name="MohdZainudin N."/>
            <person name="Xue C."/>
            <person name="Wang R."/>
            <person name="Manning V.A."/>
            <person name="Dhillon B."/>
            <person name="Tu Z.J."/>
            <person name="Steffenson B.J."/>
            <person name="Salamov A."/>
            <person name="Sun H."/>
            <person name="Lowry S."/>
            <person name="LaButti K."/>
            <person name="Han J."/>
            <person name="Copeland A."/>
            <person name="Lindquist E."/>
            <person name="Barry K."/>
            <person name="Schmutz J."/>
            <person name="Baker S.E."/>
            <person name="Ciuffetti L.M."/>
            <person name="Grigoriev I.V."/>
            <person name="Zhong S."/>
            <person name="Turgeon B.G."/>
        </authorList>
    </citation>
    <scope>NUCLEOTIDE SEQUENCE [LARGE SCALE GENOMIC DNA]</scope>
    <source>
        <strain evidence="6">C5 / ATCC 48332 / race O</strain>
    </source>
</reference>
<dbReference type="Pfam" id="PF04082">
    <property type="entry name" value="Fungal_trans"/>
    <property type="match status" value="1"/>
</dbReference>
<dbReference type="InterPro" id="IPR036864">
    <property type="entry name" value="Zn2-C6_fun-type_DNA-bd_sf"/>
</dbReference>
<dbReference type="OrthoDB" id="4356994at2759"/>
<dbReference type="PANTHER" id="PTHR47785:SF5">
    <property type="entry name" value="ZN(II)2CYS6 TRANSCRIPTION FACTOR (EUROFUNG)"/>
    <property type="match status" value="1"/>
</dbReference>
<dbReference type="AlphaFoldDB" id="M2VAJ0"/>
<sequence length="603" mass="68052">MSSSHQQSTTGSVPIPSVATAQKRPAPRGSASYPRKRAVKACQVCRSRKTKCDNAKPACSFCVKVGATCVQTPVDLSCFDPASLHILQRLDDLEQLVREGNTHTFDQAVTIPNQLSESLDPAQMLPCPIDSILEWKSLRELLPRPQNGPAFPCIKKSAHMTTSPPLSALDEFEPHRVRSLLDNFFNFVHVKNPVLNEKETRRTVNRICLHGIDWSPDACLSLLICALGTIATPLDGGYVHHDSDAYMNAESFFLAAKKRLGLILGTSSIIEAQCMFLAGVYSMCTFDRMTAWRYFMQSLACCQTFQSLIGFRREYGEQLDEAGRRSAAAEQAIYWSAWKSEREVNEDLNLPGFLFSELDAGYPPLFPTPPSHNSDIATSHDSETETREHTSWYFYLSEISLLRLRHRMAKEIKESTPQVGQSHINSLALEVADREAQVSDWVCALPQSMSMNNPPEEDEVCRFVLRGHLINVWEIIYWPFVECAVNSNITMEDEPLLRELAMKGLQIHMERIRVNRPGFAHRHHGTFYLIKSCTQSALILLAAARSRNFVTDEVETPLHVPIGWQNAVEEVIQLLEAWEQESADLSTMANTLRLMYRNYQGRT</sequence>
<organism evidence="5 6">
    <name type="scientific">Cochliobolus heterostrophus (strain C5 / ATCC 48332 / race O)</name>
    <name type="common">Southern corn leaf blight fungus</name>
    <name type="synonym">Bipolaris maydis</name>
    <dbReference type="NCBI Taxonomy" id="701091"/>
    <lineage>
        <taxon>Eukaryota</taxon>
        <taxon>Fungi</taxon>
        <taxon>Dikarya</taxon>
        <taxon>Ascomycota</taxon>
        <taxon>Pezizomycotina</taxon>
        <taxon>Dothideomycetes</taxon>
        <taxon>Pleosporomycetidae</taxon>
        <taxon>Pleosporales</taxon>
        <taxon>Pleosporineae</taxon>
        <taxon>Pleosporaceae</taxon>
        <taxon>Bipolaris</taxon>
    </lineage>
</organism>
<dbReference type="eggNOG" id="ENOG502QR47">
    <property type="taxonomic scope" value="Eukaryota"/>
</dbReference>
<dbReference type="GO" id="GO:0006351">
    <property type="term" value="P:DNA-templated transcription"/>
    <property type="evidence" value="ECO:0007669"/>
    <property type="project" value="InterPro"/>
</dbReference>
<feature type="region of interest" description="Disordered" evidence="3">
    <location>
        <begin position="1"/>
        <end position="32"/>
    </location>
</feature>
<keyword evidence="6" id="KW-1185">Reference proteome</keyword>
<dbReference type="InterPro" id="IPR001138">
    <property type="entry name" value="Zn2Cys6_DnaBD"/>
</dbReference>
<dbReference type="GO" id="GO:0003677">
    <property type="term" value="F:DNA binding"/>
    <property type="evidence" value="ECO:0007669"/>
    <property type="project" value="InterPro"/>
</dbReference>
<dbReference type="OMA" id="QEQAVYW"/>
<feature type="domain" description="Zn(2)-C6 fungal-type" evidence="4">
    <location>
        <begin position="41"/>
        <end position="71"/>
    </location>
</feature>
<dbReference type="PROSITE" id="PS00463">
    <property type="entry name" value="ZN2_CY6_FUNGAL_1"/>
    <property type="match status" value="1"/>
</dbReference>
<name>M2VAJ0_COCH5</name>
<dbReference type="InterPro" id="IPR053181">
    <property type="entry name" value="EcdB-like_regulator"/>
</dbReference>
<dbReference type="EMBL" id="KB445569">
    <property type="protein sequence ID" value="EMD96723.1"/>
    <property type="molecule type" value="Genomic_DNA"/>
</dbReference>
<feature type="compositionally biased region" description="Polar residues" evidence="3">
    <location>
        <begin position="1"/>
        <end position="12"/>
    </location>
</feature>
<dbReference type="CDD" id="cd12148">
    <property type="entry name" value="fungal_TF_MHR"/>
    <property type="match status" value="1"/>
</dbReference>
<dbReference type="STRING" id="701091.M2VAJ0"/>
<keyword evidence="2" id="KW-0539">Nucleus</keyword>
<dbReference type="GO" id="GO:0000981">
    <property type="term" value="F:DNA-binding transcription factor activity, RNA polymerase II-specific"/>
    <property type="evidence" value="ECO:0007669"/>
    <property type="project" value="InterPro"/>
</dbReference>
<evidence type="ECO:0000259" key="4">
    <source>
        <dbReference type="PROSITE" id="PS50048"/>
    </source>
</evidence>
<accession>M2VAJ0</accession>
<dbReference type="Pfam" id="PF00172">
    <property type="entry name" value="Zn_clus"/>
    <property type="match status" value="1"/>
</dbReference>
<dbReference type="SMART" id="SM00066">
    <property type="entry name" value="GAL4"/>
    <property type="match status" value="1"/>
</dbReference>
<dbReference type="CDD" id="cd00067">
    <property type="entry name" value="GAL4"/>
    <property type="match status" value="1"/>
</dbReference>
<evidence type="ECO:0000256" key="1">
    <source>
        <dbReference type="ARBA" id="ARBA00022723"/>
    </source>
</evidence>
<dbReference type="Proteomes" id="UP000016936">
    <property type="component" value="Unassembled WGS sequence"/>
</dbReference>